<organism evidence="1">
    <name type="scientific">Anopheles darlingi</name>
    <name type="common">Mosquito</name>
    <dbReference type="NCBI Taxonomy" id="43151"/>
    <lineage>
        <taxon>Eukaryota</taxon>
        <taxon>Metazoa</taxon>
        <taxon>Ecdysozoa</taxon>
        <taxon>Arthropoda</taxon>
        <taxon>Hexapoda</taxon>
        <taxon>Insecta</taxon>
        <taxon>Pterygota</taxon>
        <taxon>Neoptera</taxon>
        <taxon>Endopterygota</taxon>
        <taxon>Diptera</taxon>
        <taxon>Nematocera</taxon>
        <taxon>Culicoidea</taxon>
        <taxon>Culicidae</taxon>
        <taxon>Anophelinae</taxon>
        <taxon>Anopheles</taxon>
    </lineage>
</organism>
<proteinExistence type="predicted"/>
<sequence length="109" mass="12543">MMCFLVSCRLLMLKQLRSAMLRLATGAPLVLLLPLPPLAPRLLVTAAIDCLNFFSLSKYSSRAHLSGVSPYTTKYFFRFVFSFRWYPCSTMFNDSGRINCCCCCWWRCC</sequence>
<dbReference type="EMBL" id="GGFL01008337">
    <property type="protein sequence ID" value="MBW72515.1"/>
    <property type="molecule type" value="Transcribed_RNA"/>
</dbReference>
<evidence type="ECO:0000313" key="1">
    <source>
        <dbReference type="EMBL" id="MBW72515.1"/>
    </source>
</evidence>
<dbReference type="AlphaFoldDB" id="A0A2M4D4N3"/>
<protein>
    <submittedName>
        <fullName evidence="1">Putative secreted protein</fullName>
    </submittedName>
</protein>
<name>A0A2M4D4N3_ANODA</name>
<reference evidence="1" key="1">
    <citation type="submission" date="2018-01" db="EMBL/GenBank/DDBJ databases">
        <title>An insight into the sialome of Amazonian anophelines.</title>
        <authorList>
            <person name="Ribeiro J.M."/>
            <person name="Scarpassa V."/>
            <person name="Calvo E."/>
        </authorList>
    </citation>
    <scope>NUCLEOTIDE SEQUENCE</scope>
</reference>
<accession>A0A2M4D4N3</accession>